<dbReference type="SUPFAM" id="SSF103473">
    <property type="entry name" value="MFS general substrate transporter"/>
    <property type="match status" value="1"/>
</dbReference>
<dbReference type="NCBIfam" id="NF037959">
    <property type="entry name" value="MFS_SpdSyn"/>
    <property type="match status" value="2"/>
</dbReference>
<evidence type="ECO:0000313" key="8">
    <source>
        <dbReference type="EMBL" id="MBA2881445.1"/>
    </source>
</evidence>
<sequence>MLGASSYAVTIILSTFMAGLGLGAWLIGKKADQFAAKKLIRAYIVLEVGIGVYSMLLPVLLEWSESIYVAFQQSYEPSLLVFNGFKLMLAALLLIVPTTLIGATLPVISRYIIRRQDHISIPVARLYAMNTLGGFLGTVLAGYYLLPALGIVQTTGIAISINFAVAAAFWLVNILMHPDSSAPAVQGDLSAAQPETCISSLQKAVLGGFFLSGMAAMFYEVAWTRTLSMILGTTTFAFTTMLATFLVGIALGSSLYGIIKHFLSGIKLVVALQFIVACSVLLSIPLFESLPLIFVILHDRFVQGWTEMQMVRFFLAGSVMLIPTVAMGLLFPAVSAVFIDNTGHLGRRLGQSYGLNTLGNVLGSVLCGLILIPAIGMQKAIIAGAVLNLVAGCMIQMSRKDISIPRRMPAMAAAGIILFLAFSMVKPWSPWIMNSGVYVYAPRYEKMLENYQRLAKRNDKLPEASAWEILKSSMHQYELLHYDTGPAATVAVMEDREGTRFLSVDGKTDASTGQKSDMETQVMIGQLPLLFHENPDKVLVVGLGSGVTVGSALTHDVRVVDCAEISTAVAGAAELFSQANHNALEDPRLRIVPRDARNMLLTSEERYDVIISQPSNPWISGQSNLFSLEFYQLVSKHLKPGGLFLQWTPSYLTSSRSLKIIVHTMRSVFPHLTAWTSGSAGDMIFMARKGEKLQIDYSEFVSRVSRKPVKQDIERVGLNPELLPFELFVMNEDELPVYIYADLQAPLPQNTDDRLITEFSAPRQLLTRNRISRFVQPDRLHGNLSSLLQILKNVQIEEVKSDILSENT</sequence>
<keyword evidence="2 5" id="KW-0808">Transferase</keyword>
<evidence type="ECO:0000256" key="1">
    <source>
        <dbReference type="ARBA" id="ARBA00007867"/>
    </source>
</evidence>
<accession>A0A7W0C943</accession>
<comment type="similarity">
    <text evidence="1 5">Belongs to the spermidine/spermine synthase family.</text>
</comment>
<comment type="caution">
    <text evidence="5 6">Lacks conserved residue(s) required for the propagation of feature annotation.</text>
</comment>
<dbReference type="Pfam" id="PF01564">
    <property type="entry name" value="Spermine_synth"/>
    <property type="match status" value="1"/>
</dbReference>
<dbReference type="SUPFAM" id="SSF53335">
    <property type="entry name" value="S-adenosyl-L-methionine-dependent methyltransferases"/>
    <property type="match status" value="1"/>
</dbReference>
<dbReference type="Gene3D" id="3.40.50.150">
    <property type="entry name" value="Vaccinia Virus protein VP39"/>
    <property type="match status" value="1"/>
</dbReference>
<comment type="function">
    <text evidence="5">Catalyzes the irreversible transfer of a propylamine group from the amino donor S-adenosylmethioninamine (decarboxy-AdoMet) to putrescine (1,4-diaminobutane) to yield spermidine.</text>
</comment>
<comment type="subcellular location">
    <subcellularLocation>
        <location evidence="5">Cell membrane</location>
        <topology evidence="5">Multi-pass membrane protein</topology>
    </subcellularLocation>
</comment>
<feature type="binding site" evidence="5">
    <location>
        <begin position="595"/>
        <end position="596"/>
    </location>
    <ligand>
        <name>S-methyl-5'-thioadenosine</name>
        <dbReference type="ChEBI" id="CHEBI:17509"/>
    </ligand>
</feature>
<dbReference type="Proteomes" id="UP000525298">
    <property type="component" value="Unassembled WGS sequence"/>
</dbReference>
<feature type="transmembrane region" description="Helical" evidence="5">
    <location>
        <begin position="381"/>
        <end position="398"/>
    </location>
</feature>
<dbReference type="EMBL" id="JACDUS010000004">
    <property type="protein sequence ID" value="MBA2881445.1"/>
    <property type="molecule type" value="Genomic_DNA"/>
</dbReference>
<dbReference type="HAMAP" id="MF_00198">
    <property type="entry name" value="Spermidine_synth"/>
    <property type="match status" value="1"/>
</dbReference>
<feature type="transmembrane region" description="Helical" evidence="5">
    <location>
        <begin position="268"/>
        <end position="294"/>
    </location>
</feature>
<feature type="transmembrane region" description="Helical" evidence="5">
    <location>
        <begin position="126"/>
        <end position="145"/>
    </location>
</feature>
<evidence type="ECO:0000256" key="4">
    <source>
        <dbReference type="ARBA" id="ARBA00023115"/>
    </source>
</evidence>
<comment type="subunit">
    <text evidence="5">Homodimer or homotetramer.</text>
</comment>
<comment type="pathway">
    <text evidence="5">Amine and polyamine biosynthesis; spermidine biosynthesis; spermidine from putrescine: step 1/1.</text>
</comment>
<evidence type="ECO:0000256" key="2">
    <source>
        <dbReference type="ARBA" id="ARBA00022679"/>
    </source>
</evidence>
<feature type="domain" description="PABS" evidence="7">
    <location>
        <begin position="459"/>
        <end position="699"/>
    </location>
</feature>
<keyword evidence="9" id="KW-1185">Reference proteome</keyword>
<gene>
    <name evidence="5" type="primary">speE</name>
    <name evidence="8" type="ORF">HNR65_001772</name>
</gene>
<evidence type="ECO:0000259" key="7">
    <source>
        <dbReference type="PROSITE" id="PS51006"/>
    </source>
</evidence>
<name>A0A7W0C943_9BACT</name>
<feature type="binding site" evidence="5">
    <location>
        <position position="564"/>
    </location>
    <ligand>
        <name>S-methyl-5'-thioadenosine</name>
        <dbReference type="ChEBI" id="CHEBI:17509"/>
    </ligand>
</feature>
<dbReference type="InterPro" id="IPR001045">
    <property type="entry name" value="Spermi_synthase"/>
</dbReference>
<comment type="caution">
    <text evidence="8">The sequence shown here is derived from an EMBL/GenBank/DDBJ whole genome shotgun (WGS) entry which is preliminary data.</text>
</comment>
<dbReference type="InterPro" id="IPR030374">
    <property type="entry name" value="PABS"/>
</dbReference>
<evidence type="ECO:0000313" key="9">
    <source>
        <dbReference type="Proteomes" id="UP000525298"/>
    </source>
</evidence>
<proteinExistence type="inferred from homology"/>
<dbReference type="GO" id="GO:0005829">
    <property type="term" value="C:cytosol"/>
    <property type="evidence" value="ECO:0007669"/>
    <property type="project" value="TreeGrafter"/>
</dbReference>
<dbReference type="GO" id="GO:0005886">
    <property type="term" value="C:plasma membrane"/>
    <property type="evidence" value="ECO:0007669"/>
    <property type="project" value="UniProtKB-SubCell"/>
</dbReference>
<dbReference type="GO" id="GO:0008295">
    <property type="term" value="P:spermidine biosynthetic process"/>
    <property type="evidence" value="ECO:0007669"/>
    <property type="project" value="UniProtKB-UniRule"/>
</dbReference>
<feature type="transmembrane region" description="Helical" evidence="5">
    <location>
        <begin position="204"/>
        <end position="223"/>
    </location>
</feature>
<keyword evidence="5" id="KW-0812">Transmembrane</keyword>
<evidence type="ECO:0000256" key="5">
    <source>
        <dbReference type="HAMAP-Rule" id="MF_00198"/>
    </source>
</evidence>
<dbReference type="PROSITE" id="PS51006">
    <property type="entry name" value="PABS_2"/>
    <property type="match status" value="1"/>
</dbReference>
<feature type="transmembrane region" description="Helical" evidence="5">
    <location>
        <begin position="151"/>
        <end position="172"/>
    </location>
</feature>
<organism evidence="8 9">
    <name type="scientific">Desulfosalsimonas propionicica</name>
    <dbReference type="NCBI Taxonomy" id="332175"/>
    <lineage>
        <taxon>Bacteria</taxon>
        <taxon>Pseudomonadati</taxon>
        <taxon>Thermodesulfobacteriota</taxon>
        <taxon>Desulfobacteria</taxon>
        <taxon>Desulfobacterales</taxon>
        <taxon>Desulfosalsimonadaceae</taxon>
        <taxon>Desulfosalsimonas</taxon>
    </lineage>
</organism>
<dbReference type="UniPathway" id="UPA00248">
    <property type="reaction ID" value="UER00314"/>
</dbReference>
<dbReference type="PANTHER" id="PTHR11558:SF11">
    <property type="entry name" value="SPERMIDINE SYNTHASE"/>
    <property type="match status" value="1"/>
</dbReference>
<dbReference type="CDD" id="cd02440">
    <property type="entry name" value="AdoMet_MTases"/>
    <property type="match status" value="1"/>
</dbReference>
<dbReference type="Gene3D" id="1.20.1250.20">
    <property type="entry name" value="MFS general substrate transporter like domains"/>
    <property type="match status" value="1"/>
</dbReference>
<feature type="transmembrane region" description="Helical" evidence="5">
    <location>
        <begin position="410"/>
        <end position="428"/>
    </location>
</feature>
<feature type="transmembrane region" description="Helical" evidence="5">
    <location>
        <begin position="314"/>
        <end position="341"/>
    </location>
</feature>
<keyword evidence="5" id="KW-1133">Transmembrane helix</keyword>
<dbReference type="AlphaFoldDB" id="A0A7W0C943"/>
<dbReference type="RefSeq" id="WP_181551105.1">
    <property type="nucleotide sequence ID" value="NZ_JACDUS010000004.1"/>
</dbReference>
<dbReference type="PANTHER" id="PTHR11558">
    <property type="entry name" value="SPERMIDINE/SPERMINE SYNTHASE"/>
    <property type="match status" value="1"/>
</dbReference>
<keyword evidence="4 5" id="KW-0620">Polyamine biosynthesis</keyword>
<dbReference type="EC" id="2.5.1.16" evidence="5"/>
<dbReference type="InterPro" id="IPR036259">
    <property type="entry name" value="MFS_trans_sf"/>
</dbReference>
<keyword evidence="5" id="KW-1003">Cell membrane</keyword>
<feature type="transmembrane region" description="Helical" evidence="5">
    <location>
        <begin position="353"/>
        <end position="375"/>
    </location>
</feature>
<comment type="catalytic activity">
    <reaction evidence="5">
        <text>S-adenosyl 3-(methylsulfanyl)propylamine + putrescine = S-methyl-5'-thioadenosine + spermidine + H(+)</text>
        <dbReference type="Rhea" id="RHEA:12721"/>
        <dbReference type="ChEBI" id="CHEBI:15378"/>
        <dbReference type="ChEBI" id="CHEBI:17509"/>
        <dbReference type="ChEBI" id="CHEBI:57443"/>
        <dbReference type="ChEBI" id="CHEBI:57834"/>
        <dbReference type="ChEBI" id="CHEBI:326268"/>
        <dbReference type="EC" id="2.5.1.16"/>
    </reaction>
</comment>
<dbReference type="InterPro" id="IPR029063">
    <property type="entry name" value="SAM-dependent_MTases_sf"/>
</dbReference>
<feature type="transmembrane region" description="Helical" evidence="5">
    <location>
        <begin position="6"/>
        <end position="27"/>
    </location>
</feature>
<keyword evidence="3 5" id="KW-0745">Spermidine biosynthesis</keyword>
<reference evidence="8 9" key="1">
    <citation type="submission" date="2020-07" db="EMBL/GenBank/DDBJ databases">
        <title>Genomic Encyclopedia of Type Strains, Phase IV (KMG-IV): sequencing the most valuable type-strain genomes for metagenomic binning, comparative biology and taxonomic classification.</title>
        <authorList>
            <person name="Goeker M."/>
        </authorList>
    </citation>
    <scope>NUCLEOTIDE SEQUENCE [LARGE SCALE GENOMIC DNA]</scope>
    <source>
        <strain evidence="8 9">DSM 17721</strain>
    </source>
</reference>
<feature type="transmembrane region" description="Helical" evidence="5">
    <location>
        <begin position="81"/>
        <end position="105"/>
    </location>
</feature>
<evidence type="ECO:0000256" key="6">
    <source>
        <dbReference type="PROSITE-ProRule" id="PRU00354"/>
    </source>
</evidence>
<protein>
    <recommendedName>
        <fullName evidence="5">Polyamine aminopropyltransferase</fullName>
    </recommendedName>
    <alternativeName>
        <fullName evidence="5">Putrescine aminopropyltransferase</fullName>
        <shortName evidence="5">PAPT</shortName>
    </alternativeName>
    <alternativeName>
        <fullName evidence="5">Spermidine synthase</fullName>
        <shortName evidence="5">SPDS</shortName>
        <shortName evidence="5">SPDSY</shortName>
        <ecNumber evidence="5">2.5.1.16</ecNumber>
    </alternativeName>
</protein>
<keyword evidence="5" id="KW-0472">Membrane</keyword>
<feature type="transmembrane region" description="Helical" evidence="5">
    <location>
        <begin position="229"/>
        <end position="256"/>
    </location>
</feature>
<evidence type="ECO:0000256" key="3">
    <source>
        <dbReference type="ARBA" id="ARBA00023066"/>
    </source>
</evidence>
<comment type="caution">
    <text evidence="5">Lacks the conserved Asp active site.</text>
</comment>
<feature type="transmembrane region" description="Helical" evidence="5">
    <location>
        <begin position="39"/>
        <end position="61"/>
    </location>
</feature>
<dbReference type="GO" id="GO:0004766">
    <property type="term" value="F:spermidine synthase activity"/>
    <property type="evidence" value="ECO:0007669"/>
    <property type="project" value="UniProtKB-UniRule"/>
</dbReference>